<accession>A0AAW1Y3M9</accession>
<dbReference type="EMBL" id="JBEDUW010000002">
    <property type="protein sequence ID" value="KAK9943522.1"/>
    <property type="molecule type" value="Genomic_DNA"/>
</dbReference>
<evidence type="ECO:0000313" key="1">
    <source>
        <dbReference type="EMBL" id="KAK9943522.1"/>
    </source>
</evidence>
<comment type="caution">
    <text evidence="1">The sequence shown here is derived from an EMBL/GenBank/DDBJ whole genome shotgun (WGS) entry which is preliminary data.</text>
</comment>
<gene>
    <name evidence="1" type="ORF">M0R45_009127</name>
</gene>
<protein>
    <submittedName>
        <fullName evidence="1">Uncharacterized protein</fullName>
    </submittedName>
</protein>
<dbReference type="AlphaFoldDB" id="A0AAW1Y3M9"/>
<organism evidence="1 2">
    <name type="scientific">Rubus argutus</name>
    <name type="common">Southern blackberry</name>
    <dbReference type="NCBI Taxonomy" id="59490"/>
    <lineage>
        <taxon>Eukaryota</taxon>
        <taxon>Viridiplantae</taxon>
        <taxon>Streptophyta</taxon>
        <taxon>Embryophyta</taxon>
        <taxon>Tracheophyta</taxon>
        <taxon>Spermatophyta</taxon>
        <taxon>Magnoliopsida</taxon>
        <taxon>eudicotyledons</taxon>
        <taxon>Gunneridae</taxon>
        <taxon>Pentapetalae</taxon>
        <taxon>rosids</taxon>
        <taxon>fabids</taxon>
        <taxon>Rosales</taxon>
        <taxon>Rosaceae</taxon>
        <taxon>Rosoideae</taxon>
        <taxon>Rosoideae incertae sedis</taxon>
        <taxon>Rubus</taxon>
    </lineage>
</organism>
<dbReference type="Proteomes" id="UP001457282">
    <property type="component" value="Unassembled WGS sequence"/>
</dbReference>
<sequence length="91" mass="9732">MPPEQRRRDDVSGWVDAVGGLDGRGWAILSTGSEDSRLGSHGVDRDKVVSALRQKCGGVECGGLVELTASMAVRSIATLMAEDVQRGRHVR</sequence>
<evidence type="ECO:0000313" key="2">
    <source>
        <dbReference type="Proteomes" id="UP001457282"/>
    </source>
</evidence>
<proteinExistence type="predicted"/>
<reference evidence="1 2" key="1">
    <citation type="journal article" date="2023" name="G3 (Bethesda)">
        <title>A chromosome-length genome assembly and annotation of blackberry (Rubus argutus, cv. 'Hillquist').</title>
        <authorList>
            <person name="Bruna T."/>
            <person name="Aryal R."/>
            <person name="Dudchenko O."/>
            <person name="Sargent D.J."/>
            <person name="Mead D."/>
            <person name="Buti M."/>
            <person name="Cavallini A."/>
            <person name="Hytonen T."/>
            <person name="Andres J."/>
            <person name="Pham M."/>
            <person name="Weisz D."/>
            <person name="Mascagni F."/>
            <person name="Usai G."/>
            <person name="Natali L."/>
            <person name="Bassil N."/>
            <person name="Fernandez G.E."/>
            <person name="Lomsadze A."/>
            <person name="Armour M."/>
            <person name="Olukolu B."/>
            <person name="Poorten T."/>
            <person name="Britton C."/>
            <person name="Davik J."/>
            <person name="Ashrafi H."/>
            <person name="Aiden E.L."/>
            <person name="Borodovsky M."/>
            <person name="Worthington M."/>
        </authorList>
    </citation>
    <scope>NUCLEOTIDE SEQUENCE [LARGE SCALE GENOMIC DNA]</scope>
    <source>
        <strain evidence="1">PI 553951</strain>
    </source>
</reference>
<name>A0AAW1Y3M9_RUBAR</name>
<keyword evidence="2" id="KW-1185">Reference proteome</keyword>